<organism evidence="1">
    <name type="scientific">marine sediment metagenome</name>
    <dbReference type="NCBI Taxonomy" id="412755"/>
    <lineage>
        <taxon>unclassified sequences</taxon>
        <taxon>metagenomes</taxon>
        <taxon>ecological metagenomes</taxon>
    </lineage>
</organism>
<accession>A0A0F8XPJ0</accession>
<gene>
    <name evidence="1" type="ORF">LCGC14_2997670</name>
</gene>
<dbReference type="EMBL" id="LAZR01061673">
    <property type="protein sequence ID" value="KKK63105.1"/>
    <property type="molecule type" value="Genomic_DNA"/>
</dbReference>
<evidence type="ECO:0000313" key="1">
    <source>
        <dbReference type="EMBL" id="KKK63105.1"/>
    </source>
</evidence>
<reference evidence="1" key="1">
    <citation type="journal article" date="2015" name="Nature">
        <title>Complex archaea that bridge the gap between prokaryotes and eukaryotes.</title>
        <authorList>
            <person name="Spang A."/>
            <person name="Saw J.H."/>
            <person name="Jorgensen S.L."/>
            <person name="Zaremba-Niedzwiedzka K."/>
            <person name="Martijn J."/>
            <person name="Lind A.E."/>
            <person name="van Eijk R."/>
            <person name="Schleper C."/>
            <person name="Guy L."/>
            <person name="Ettema T.J."/>
        </authorList>
    </citation>
    <scope>NUCLEOTIDE SEQUENCE</scope>
</reference>
<proteinExistence type="predicted"/>
<name>A0A0F8XPJ0_9ZZZZ</name>
<sequence length="332" mass="35662">MAFYYLSPFVGTGLGNDPFRPPVDGPMGLIDLRGDSTDQAGWCLLRLDAPATVAGAIELGDSLDGPMTRTVSRGLESKLGLTLDSRMRLREIIVELLLRHATPSGDKTRWNRIQTNSRGRHKITLGGEVVYDAPDIRNLIVTDDFNRADEALEASASWSVSDVGPFDIVTNQLVNDSTSGRQTAWWDDDTFGPNMYTQAECVAFAALHGLIARHNGEDPDTTGTMYQFRNTNVASDWTLEKIVSGSATLLANTGSRANGTHRLEVDGSNLVGRNNGAQVISATDTAITVAGFGGFFGSTFQTGDPSTWDDFEASDLPIVVAIGTLAEADSLV</sequence>
<protein>
    <submittedName>
        <fullName evidence="1">Uncharacterized protein</fullName>
    </submittedName>
</protein>
<comment type="caution">
    <text evidence="1">The sequence shown here is derived from an EMBL/GenBank/DDBJ whole genome shotgun (WGS) entry which is preliminary data.</text>
</comment>
<feature type="non-terminal residue" evidence="1">
    <location>
        <position position="332"/>
    </location>
</feature>
<dbReference type="AlphaFoldDB" id="A0A0F8XPJ0"/>